<dbReference type="InterPro" id="IPR002559">
    <property type="entry name" value="Transposase_11"/>
</dbReference>
<dbReference type="InterPro" id="IPR024473">
    <property type="entry name" value="Transposases_IS4_N"/>
</dbReference>
<feature type="region of interest" description="Disordered" evidence="1">
    <location>
        <begin position="410"/>
        <end position="432"/>
    </location>
</feature>
<evidence type="ECO:0000313" key="4">
    <source>
        <dbReference type="EMBL" id="STV75718.1"/>
    </source>
</evidence>
<dbReference type="EMBL" id="UGMS01000001">
    <property type="protein sequence ID" value="STV75718.1"/>
    <property type="molecule type" value="Genomic_DNA"/>
</dbReference>
<proteinExistence type="predicted"/>
<reference evidence="4 5" key="1">
    <citation type="submission" date="2018-06" db="EMBL/GenBank/DDBJ databases">
        <authorList>
            <consortium name="Pathogen Informatics"/>
            <person name="Doyle S."/>
        </authorList>
    </citation>
    <scope>NUCLEOTIDE SEQUENCE [LARGE SCALE GENOMIC DNA]</scope>
    <source>
        <strain evidence="4 5">NCTC11685</strain>
    </source>
</reference>
<dbReference type="Pfam" id="PF13006">
    <property type="entry name" value="Nterm_IS4"/>
    <property type="match status" value="1"/>
</dbReference>
<dbReference type="SUPFAM" id="SSF53098">
    <property type="entry name" value="Ribonuclease H-like"/>
    <property type="match status" value="1"/>
</dbReference>
<evidence type="ECO:0000259" key="2">
    <source>
        <dbReference type="Pfam" id="PF01609"/>
    </source>
</evidence>
<accession>A0A7H4N2J3</accession>
<dbReference type="GO" id="GO:0004803">
    <property type="term" value="F:transposase activity"/>
    <property type="evidence" value="ECO:0007669"/>
    <property type="project" value="InterPro"/>
</dbReference>
<protein>
    <submittedName>
        <fullName evidence="4">Mobile element protein</fullName>
    </submittedName>
</protein>
<dbReference type="GO" id="GO:0006313">
    <property type="term" value="P:DNA transposition"/>
    <property type="evidence" value="ECO:0007669"/>
    <property type="project" value="InterPro"/>
</dbReference>
<evidence type="ECO:0000313" key="5">
    <source>
        <dbReference type="Proteomes" id="UP000254863"/>
    </source>
</evidence>
<feature type="domain" description="Transposase IS4-like" evidence="2">
    <location>
        <begin position="126"/>
        <end position="352"/>
    </location>
</feature>
<dbReference type="InterPro" id="IPR047952">
    <property type="entry name" value="Transpos_IS4"/>
</dbReference>
<dbReference type="PANTHER" id="PTHR37529:SF1">
    <property type="entry name" value="TRANSPOSASE INSG FOR INSERTION SEQUENCE ELEMENT IS4-RELATED"/>
    <property type="match status" value="1"/>
</dbReference>
<dbReference type="Pfam" id="PF01609">
    <property type="entry name" value="DDE_Tnp_1"/>
    <property type="match status" value="1"/>
</dbReference>
<dbReference type="InterPro" id="IPR012337">
    <property type="entry name" value="RNaseH-like_sf"/>
</dbReference>
<dbReference type="Proteomes" id="UP000254863">
    <property type="component" value="Unassembled WGS sequence"/>
</dbReference>
<evidence type="ECO:0000256" key="1">
    <source>
        <dbReference type="SAM" id="MobiDB-lite"/>
    </source>
</evidence>
<dbReference type="GO" id="GO:0003677">
    <property type="term" value="F:DNA binding"/>
    <property type="evidence" value="ECO:0007669"/>
    <property type="project" value="InterPro"/>
</dbReference>
<feature type="domain" description="Transposase IS4 N-terminal" evidence="3">
    <location>
        <begin position="18"/>
        <end position="109"/>
    </location>
</feature>
<dbReference type="AlphaFoldDB" id="A0A7H4N2J3"/>
<gene>
    <name evidence="4" type="ORF">NCTC11685_01471</name>
</gene>
<evidence type="ECO:0000259" key="3">
    <source>
        <dbReference type="Pfam" id="PF13006"/>
    </source>
</evidence>
<dbReference type="PANTHER" id="PTHR37529">
    <property type="entry name" value="TRANSPOSASE INSG FOR INSERTION SEQUENCE ELEMENT IS4-RELATED"/>
    <property type="match status" value="1"/>
</dbReference>
<organism evidence="4 5">
    <name type="scientific">Klebsiella michiganensis</name>
    <dbReference type="NCBI Taxonomy" id="1134687"/>
    <lineage>
        <taxon>Bacteria</taxon>
        <taxon>Pseudomonadati</taxon>
        <taxon>Pseudomonadota</taxon>
        <taxon>Gammaproteobacteria</taxon>
        <taxon>Enterobacterales</taxon>
        <taxon>Enterobacteriaceae</taxon>
        <taxon>Klebsiella/Raoultella group</taxon>
        <taxon>Klebsiella</taxon>
    </lineage>
</organism>
<feature type="compositionally biased region" description="Basic and acidic residues" evidence="1">
    <location>
        <begin position="412"/>
        <end position="432"/>
    </location>
</feature>
<dbReference type="NCBIfam" id="NF033592">
    <property type="entry name" value="transpos_IS4_1"/>
    <property type="match status" value="1"/>
</dbReference>
<name>A0A7H4N2J3_9ENTR</name>
<sequence>MHIGQALDLVSRYDSLRNPLTSLGDYLDPELISRCLEESGTVTLRKRRLPLEMMVWCIVGMALERKEPLHQIVNRLDIMLPGNRPFVAPSAVIQARQRLGSEAVRRVFTQTAQLWHNATPHPHWCGLTLLAIDGVFWRTPDTPENDKAFPRQTHGGNPALYPQVKMVCQMELTSHLLTAAAFGTMKNSENELAEQLIEQTGDNTLTLMDKGYYSLGLLNAWSQAGEHRHWMIPLRKGAQYEEVRKLGKGDHLVKLKTSPQARKKRPGLGDEMTARLLSVTRKGKVCHLLTSMTDAMRYPGGEMADLYSHRWEIELGYREIKQTMQLSRLTLRSKKPELVEQELWGVLLAYNLVRYQMIKNGRHLKGYWPNQLSFSESCGMVMRMLMTLQGASPGRIPELMRDLESMGATGKITDKKGKGLPESGKGKALEIPHSPEKKPVSCLTDWHYSASWPFFMSIYVNEYQET</sequence>
<comment type="caution">
    <text evidence="4">The sequence shown here is derived from an EMBL/GenBank/DDBJ whole genome shotgun (WGS) entry which is preliminary data.</text>
</comment>